<dbReference type="InterPro" id="IPR046739">
    <property type="entry name" value="DUF6789"/>
</dbReference>
<name>A0A6J4UZD3_9BACT</name>
<evidence type="ECO:0000313" key="1">
    <source>
        <dbReference type="EMBL" id="CAA9562334.1"/>
    </source>
</evidence>
<accession>A0A6J4UZD3</accession>
<dbReference type="AlphaFoldDB" id="A0A6J4UZD3"/>
<sequence>MIGQVRGVVRAVTRGVDLAAAARAGVVSVVAYTAVMEVDRRLTGSRIDDLILLGRPAVPNRPDLARRVGAGIHLVNGAVIGVAYATLAHDRLPGPPWLRGVMALMVENLALYPTMRPLRTLHPAIRDGQLDDYWSWPAFVESLPPHIVYGALIGPLYERFRTATPGRRPVGDS</sequence>
<organism evidence="1">
    <name type="scientific">uncultured Thermomicrobiales bacterium</name>
    <dbReference type="NCBI Taxonomy" id="1645740"/>
    <lineage>
        <taxon>Bacteria</taxon>
        <taxon>Pseudomonadati</taxon>
        <taxon>Thermomicrobiota</taxon>
        <taxon>Thermomicrobia</taxon>
        <taxon>Thermomicrobiales</taxon>
        <taxon>environmental samples</taxon>
    </lineage>
</organism>
<proteinExistence type="predicted"/>
<gene>
    <name evidence="1" type="ORF">AVDCRST_MAG33-1773</name>
</gene>
<dbReference type="EMBL" id="CADCWK010000185">
    <property type="protein sequence ID" value="CAA9562334.1"/>
    <property type="molecule type" value="Genomic_DNA"/>
</dbReference>
<protein>
    <submittedName>
        <fullName evidence="1">Uncharacterized protein</fullName>
    </submittedName>
</protein>
<reference evidence="1" key="1">
    <citation type="submission" date="2020-02" db="EMBL/GenBank/DDBJ databases">
        <authorList>
            <person name="Meier V. D."/>
        </authorList>
    </citation>
    <scope>NUCLEOTIDE SEQUENCE</scope>
    <source>
        <strain evidence="1">AVDCRST_MAG33</strain>
    </source>
</reference>
<dbReference type="Pfam" id="PF20587">
    <property type="entry name" value="DUF6789"/>
    <property type="match status" value="1"/>
</dbReference>